<dbReference type="KEGG" id="xau:Xaut_5076"/>
<keyword evidence="2" id="KW-0614">Plasmid</keyword>
<reference evidence="2 3" key="1">
    <citation type="submission" date="2007-07" db="EMBL/GenBank/DDBJ databases">
        <title>Complete sequence of plasmid pXAUT01 of Xanthobacter autotrophicus Py2.</title>
        <authorList>
            <consortium name="US DOE Joint Genome Institute"/>
            <person name="Copeland A."/>
            <person name="Lucas S."/>
            <person name="Lapidus A."/>
            <person name="Barry K."/>
            <person name="Glavina del Rio T."/>
            <person name="Hammon N."/>
            <person name="Israni S."/>
            <person name="Dalin E."/>
            <person name="Tice H."/>
            <person name="Pitluck S."/>
            <person name="Sims D."/>
            <person name="Brettin T."/>
            <person name="Bruce D."/>
            <person name="Detter J.C."/>
            <person name="Han C."/>
            <person name="Tapia R."/>
            <person name="Brainard J."/>
            <person name="Schmutz J."/>
            <person name="Larimer F."/>
            <person name="Land M."/>
            <person name="Hauser L."/>
            <person name="Kyrpides N."/>
            <person name="Kim E."/>
            <person name="Ensigns S.A."/>
            <person name="Richardson P."/>
        </authorList>
    </citation>
    <scope>NUCLEOTIDE SEQUENCE [LARGE SCALE GENOMIC DNA]</scope>
    <source>
        <strain evidence="3">ATCC BAA-1158 / Py2</strain>
        <plasmid evidence="3">Plasmid pXAUT01</plasmid>
    </source>
</reference>
<dbReference type="EMBL" id="CP000782">
    <property type="protein sequence ID" value="ABS70274.1"/>
    <property type="molecule type" value="Genomic_DNA"/>
</dbReference>
<geneLocation type="plasmid" evidence="2 3">
    <name>pXAUT01</name>
</geneLocation>
<name>A7IQH8_XANP2</name>
<proteinExistence type="predicted"/>
<dbReference type="HOGENOM" id="CLU_2332925_0_0_5"/>
<accession>A7IQH8</accession>
<evidence type="ECO:0000313" key="2">
    <source>
        <dbReference type="EMBL" id="ABS70274.1"/>
    </source>
</evidence>
<gene>
    <name evidence="2" type="ordered locus">Xaut_5076</name>
</gene>
<dbReference type="Proteomes" id="UP000002417">
    <property type="component" value="Plasmid pXAUT01"/>
</dbReference>
<feature type="compositionally biased region" description="Low complexity" evidence="1">
    <location>
        <begin position="79"/>
        <end position="88"/>
    </location>
</feature>
<feature type="region of interest" description="Disordered" evidence="1">
    <location>
        <begin position="72"/>
        <end position="98"/>
    </location>
</feature>
<protein>
    <submittedName>
        <fullName evidence="2">Uncharacterized protein</fullName>
    </submittedName>
</protein>
<keyword evidence="3" id="KW-1185">Reference proteome</keyword>
<dbReference type="AlphaFoldDB" id="A7IQH8"/>
<evidence type="ECO:0000313" key="3">
    <source>
        <dbReference type="Proteomes" id="UP000002417"/>
    </source>
</evidence>
<organism evidence="2 3">
    <name type="scientific">Xanthobacter autotrophicus (strain ATCC BAA-1158 / Py2)</name>
    <dbReference type="NCBI Taxonomy" id="78245"/>
    <lineage>
        <taxon>Bacteria</taxon>
        <taxon>Pseudomonadati</taxon>
        <taxon>Pseudomonadota</taxon>
        <taxon>Alphaproteobacteria</taxon>
        <taxon>Hyphomicrobiales</taxon>
        <taxon>Xanthobacteraceae</taxon>
        <taxon>Xanthobacter</taxon>
    </lineage>
</organism>
<sequence length="98" mass="10694">MQPGIDKNFILVADLDAQRFDGHFGVRDYARPHENEIRGDFLDPIGRFNHNTADLTVPATLDALELRAFPISRPPAPSSGPGRSFGFRCPESASGIAT</sequence>
<evidence type="ECO:0000256" key="1">
    <source>
        <dbReference type="SAM" id="MobiDB-lite"/>
    </source>
</evidence>